<keyword evidence="1" id="KW-0812">Transmembrane</keyword>
<dbReference type="HOGENOM" id="CLU_1630495_0_0_7"/>
<comment type="caution">
    <text evidence="2">The sequence shown here is derived from an EMBL/GenBank/DDBJ whole genome shotgun (WGS) entry which is preliminary data.</text>
</comment>
<dbReference type="AlphaFoldDB" id="W4LMB6"/>
<keyword evidence="1" id="KW-0472">Membrane</keyword>
<organism evidence="2 3">
    <name type="scientific">Candidatus Entotheonella gemina</name>
    <dbReference type="NCBI Taxonomy" id="1429439"/>
    <lineage>
        <taxon>Bacteria</taxon>
        <taxon>Pseudomonadati</taxon>
        <taxon>Nitrospinota/Tectimicrobiota group</taxon>
        <taxon>Candidatus Tectimicrobiota</taxon>
        <taxon>Candidatus Entotheonellia</taxon>
        <taxon>Candidatus Entotheonellales</taxon>
        <taxon>Candidatus Entotheonellaceae</taxon>
        <taxon>Candidatus Entotheonella</taxon>
    </lineage>
</organism>
<sequence length="163" mass="17922">MPSDAMSTEYESALDHYTFVLRNFSSVMPMPTEEQALSVLLARDALREIPPETAPGATAYAARLIELDERLKQHGETIAAAANLDAWRSSVQPPAEFWWWHFEPAPTKHAWDRLDWIWNGLTAGALALAASFIVGIYQAFSVGGLSWGETFSTITQGAGLALI</sequence>
<feature type="non-terminal residue" evidence="2">
    <location>
        <position position="163"/>
    </location>
</feature>
<gene>
    <name evidence="2" type="ORF">ETSY2_42160</name>
</gene>
<dbReference type="Proteomes" id="UP000019140">
    <property type="component" value="Unassembled WGS sequence"/>
</dbReference>
<accession>W4LMB6</accession>
<evidence type="ECO:0000256" key="1">
    <source>
        <dbReference type="SAM" id="Phobius"/>
    </source>
</evidence>
<dbReference type="EMBL" id="AZHX01001907">
    <property type="protein sequence ID" value="ETW98820.1"/>
    <property type="molecule type" value="Genomic_DNA"/>
</dbReference>
<feature type="transmembrane region" description="Helical" evidence="1">
    <location>
        <begin position="116"/>
        <end position="140"/>
    </location>
</feature>
<protein>
    <submittedName>
        <fullName evidence="2">Uncharacterized protein</fullName>
    </submittedName>
</protein>
<proteinExistence type="predicted"/>
<name>W4LMB6_9BACT</name>
<evidence type="ECO:0000313" key="3">
    <source>
        <dbReference type="Proteomes" id="UP000019140"/>
    </source>
</evidence>
<keyword evidence="1" id="KW-1133">Transmembrane helix</keyword>
<evidence type="ECO:0000313" key="2">
    <source>
        <dbReference type="EMBL" id="ETW98820.1"/>
    </source>
</evidence>
<reference evidence="2 3" key="1">
    <citation type="journal article" date="2014" name="Nature">
        <title>An environmental bacterial taxon with a large and distinct metabolic repertoire.</title>
        <authorList>
            <person name="Wilson M.C."/>
            <person name="Mori T."/>
            <person name="Ruckert C."/>
            <person name="Uria A.R."/>
            <person name="Helf M.J."/>
            <person name="Takada K."/>
            <person name="Gernert C."/>
            <person name="Steffens U.A."/>
            <person name="Heycke N."/>
            <person name="Schmitt S."/>
            <person name="Rinke C."/>
            <person name="Helfrich E.J."/>
            <person name="Brachmann A.O."/>
            <person name="Gurgui C."/>
            <person name="Wakimoto T."/>
            <person name="Kracht M."/>
            <person name="Crusemann M."/>
            <person name="Hentschel U."/>
            <person name="Abe I."/>
            <person name="Matsunaga S."/>
            <person name="Kalinowski J."/>
            <person name="Takeyama H."/>
            <person name="Piel J."/>
        </authorList>
    </citation>
    <scope>NUCLEOTIDE SEQUENCE [LARGE SCALE GENOMIC DNA]</scope>
    <source>
        <strain evidence="3">TSY2</strain>
    </source>
</reference>
<keyword evidence="3" id="KW-1185">Reference proteome</keyword>